<evidence type="ECO:0000313" key="1">
    <source>
        <dbReference type="EMBL" id="KAA6406819.1"/>
    </source>
</evidence>
<sequence length="124" mass="14031">MHDSIIMRWYLGCDEGSIFPAKFTEVSLARTSTKPKSCTFYRWICITFSQMAYYLWLGSVCIATSSWSDFGTSTSNAESDWYGSYVTLLPAGAVELTRREATTDWNPGISRHADTRNSDDLENI</sequence>
<dbReference type="Proteomes" id="UP000324767">
    <property type="component" value="Unassembled WGS sequence"/>
</dbReference>
<dbReference type="EMBL" id="VXIT01000022">
    <property type="protein sequence ID" value="KAA6406819.1"/>
    <property type="molecule type" value="Genomic_DNA"/>
</dbReference>
<protein>
    <submittedName>
        <fullName evidence="1">Uncharacterized protein</fullName>
    </submittedName>
</protein>
<reference evidence="1 2" key="1">
    <citation type="submission" date="2019-09" db="EMBL/GenBank/DDBJ databases">
        <title>The hologenome of the rock-dwelling lichen Lasallia pustulata.</title>
        <authorList>
            <person name="Greshake Tzovaras B."/>
            <person name="Segers F."/>
            <person name="Bicker A."/>
            <person name="Dal Grande F."/>
            <person name="Otte J."/>
            <person name="Hankeln T."/>
            <person name="Schmitt I."/>
            <person name="Ebersberger I."/>
        </authorList>
    </citation>
    <scope>NUCLEOTIDE SEQUENCE [LARGE SCALE GENOMIC DNA]</scope>
    <source>
        <strain evidence="1">A1-1</strain>
    </source>
</reference>
<evidence type="ECO:0000313" key="2">
    <source>
        <dbReference type="Proteomes" id="UP000324767"/>
    </source>
</evidence>
<proteinExistence type="predicted"/>
<dbReference type="AlphaFoldDB" id="A0A5M8PBZ3"/>
<name>A0A5M8PBZ3_9LECA</name>
<gene>
    <name evidence="1" type="ORF">FRX48_09317</name>
</gene>
<organism evidence="1 2">
    <name type="scientific">Lasallia pustulata</name>
    <dbReference type="NCBI Taxonomy" id="136370"/>
    <lineage>
        <taxon>Eukaryota</taxon>
        <taxon>Fungi</taxon>
        <taxon>Dikarya</taxon>
        <taxon>Ascomycota</taxon>
        <taxon>Pezizomycotina</taxon>
        <taxon>Lecanoromycetes</taxon>
        <taxon>OSLEUM clade</taxon>
        <taxon>Umbilicariomycetidae</taxon>
        <taxon>Umbilicariales</taxon>
        <taxon>Umbilicariaceae</taxon>
        <taxon>Lasallia</taxon>
    </lineage>
</organism>
<accession>A0A5M8PBZ3</accession>
<comment type="caution">
    <text evidence="1">The sequence shown here is derived from an EMBL/GenBank/DDBJ whole genome shotgun (WGS) entry which is preliminary data.</text>
</comment>